<dbReference type="Proteomes" id="UP001206983">
    <property type="component" value="Unassembled WGS sequence"/>
</dbReference>
<dbReference type="AlphaFoldDB" id="A0AAE3KWI0"/>
<comment type="caution">
    <text evidence="1">The sequence shown here is derived from an EMBL/GenBank/DDBJ whole genome shotgun (WGS) entry which is preliminary data.</text>
</comment>
<name>A0AAE3KWI0_9EURY</name>
<accession>A0AAE3KWI0</accession>
<reference evidence="1 2" key="1">
    <citation type="journal article" date="2011" name="Appl. Environ. Microbiol.">
        <title>Methanogenic archaea isolated from Taiwan's Chelungpu fault.</title>
        <authorList>
            <person name="Wu S.Y."/>
            <person name="Lai M.C."/>
        </authorList>
    </citation>
    <scope>NUCLEOTIDE SEQUENCE [LARGE SCALE GENOMIC DNA]</scope>
    <source>
        <strain evidence="1 2">St545Mb</strain>
    </source>
</reference>
<dbReference type="InterPro" id="IPR013324">
    <property type="entry name" value="RNA_pol_sigma_r3/r4-like"/>
</dbReference>
<dbReference type="EMBL" id="JTEO01000004">
    <property type="protein sequence ID" value="MCQ6962435.1"/>
    <property type="molecule type" value="Genomic_DNA"/>
</dbReference>
<sequence length="329" mass="38676">MVEDSYLTVAGRNIVFEIESVKISDLEYYPQNPRINSLLEQYGNASQEEIQKAMWENLEYITHDLYQDIKKNGGLQEEIIVYNQQVLEGNCRLCAYRYLSKNEPEVTKWQKIRCKVIKSDLNDKEINTLLCQQHIKGKKNWDPFEKAAYMFRMKEKDGYSFEEIAELTNISKNDVKKHISAYEFMKSEGVPDIKKFSYYLELEKNQNLSSIKKSEPDIKKKISLMIQEDRIPDAQAMRKVHIIYSDKKARAKFEKSGEDFDIALGIAKSRNPSIDDTFYRKIDEVANLLRDASPEQIRLEVEEDNHKKHKIKNLAKHLKNLCRNIELDF</sequence>
<organism evidence="1 2">
    <name type="scientific">Methanolobus chelungpuianus</name>
    <dbReference type="NCBI Taxonomy" id="502115"/>
    <lineage>
        <taxon>Archaea</taxon>
        <taxon>Methanobacteriati</taxon>
        <taxon>Methanobacteriota</taxon>
        <taxon>Stenosarchaea group</taxon>
        <taxon>Methanomicrobia</taxon>
        <taxon>Methanosarcinales</taxon>
        <taxon>Methanosarcinaceae</taxon>
        <taxon>Methanolobus</taxon>
    </lineage>
</organism>
<evidence type="ECO:0000313" key="2">
    <source>
        <dbReference type="Proteomes" id="UP001206983"/>
    </source>
</evidence>
<proteinExistence type="predicted"/>
<evidence type="ECO:0000313" key="1">
    <source>
        <dbReference type="EMBL" id="MCQ6962435.1"/>
    </source>
</evidence>
<keyword evidence="2" id="KW-1185">Reference proteome</keyword>
<protein>
    <submittedName>
        <fullName evidence="1">Uncharacterized protein</fullName>
    </submittedName>
</protein>
<gene>
    <name evidence="1" type="ORF">PV02_04480</name>
</gene>
<dbReference type="SUPFAM" id="SSF88659">
    <property type="entry name" value="Sigma3 and sigma4 domains of RNA polymerase sigma factors"/>
    <property type="match status" value="1"/>
</dbReference>
<dbReference type="RefSeq" id="WP_256622202.1">
    <property type="nucleotide sequence ID" value="NZ_JTEO01000004.1"/>
</dbReference>